<dbReference type="GO" id="GO:0007165">
    <property type="term" value="P:signal transduction"/>
    <property type="evidence" value="ECO:0007669"/>
    <property type="project" value="UniProtKB-KW"/>
</dbReference>
<comment type="caution">
    <text evidence="9">The sequence shown here is derived from an EMBL/GenBank/DDBJ whole genome shotgun (WGS) entry which is preliminary data.</text>
</comment>
<dbReference type="Gene3D" id="1.10.287.950">
    <property type="entry name" value="Methyl-accepting chemotaxis protein"/>
    <property type="match status" value="1"/>
</dbReference>
<evidence type="ECO:0000256" key="6">
    <source>
        <dbReference type="SAM" id="Phobius"/>
    </source>
</evidence>
<evidence type="ECO:0000256" key="3">
    <source>
        <dbReference type="ARBA" id="ARBA00023224"/>
    </source>
</evidence>
<dbReference type="PROSITE" id="PS50192">
    <property type="entry name" value="T_SNARE"/>
    <property type="match status" value="1"/>
</dbReference>
<keyword evidence="10" id="KW-1185">Reference proteome</keyword>
<feature type="domain" description="T-SNARE coiled-coil homology" evidence="8">
    <location>
        <begin position="469"/>
        <end position="531"/>
    </location>
</feature>
<dbReference type="PROSITE" id="PS50111">
    <property type="entry name" value="CHEMOTAXIS_TRANSDUC_2"/>
    <property type="match status" value="1"/>
</dbReference>
<keyword evidence="2" id="KW-1003">Cell membrane</keyword>
<evidence type="ECO:0000313" key="10">
    <source>
        <dbReference type="Proteomes" id="UP000198615"/>
    </source>
</evidence>
<dbReference type="SUPFAM" id="SSF58104">
    <property type="entry name" value="Methyl-accepting chemotaxis protein (MCP) signaling domain"/>
    <property type="match status" value="1"/>
</dbReference>
<keyword evidence="6" id="KW-1133">Transmembrane helix</keyword>
<keyword evidence="3 5" id="KW-0807">Transducer</keyword>
<accession>A0A8G2BH64</accession>
<keyword evidence="2" id="KW-0997">Cell inner membrane</keyword>
<protein>
    <submittedName>
        <fullName evidence="9">Methyl-accepting chemotaxis protein</fullName>
    </submittedName>
</protein>
<dbReference type="PANTHER" id="PTHR32089">
    <property type="entry name" value="METHYL-ACCEPTING CHEMOTAXIS PROTEIN MCPB"/>
    <property type="match status" value="1"/>
</dbReference>
<dbReference type="EMBL" id="FNBW01000005">
    <property type="protein sequence ID" value="SDF67255.1"/>
    <property type="molecule type" value="Genomic_DNA"/>
</dbReference>
<dbReference type="Gene3D" id="6.10.340.10">
    <property type="match status" value="1"/>
</dbReference>
<sequence length="573" mass="59618">MTIRQKMAACLAGIILIFVAAIGYEAVSLSRDLDHLESLEEEVNTAFTKIVPLDLLVKDVRFHVVQVQQWLTDISATRGQDGLNDGFDEARSHRQSFQTVVAEAEALARDLGYTDVVAALKRTADAMPAFYGEGERMANAYIEGGAPAGNRLMGAFDAAAANMADALDELSGLIEGKGAATTAHAVESMTQVRSDVARSVNMLIIAAGIAILVAIILSIYLFRVIREPIDKLLADLDIVSRRAPEPINLDSGRRDEFGAVGASLVKLHGDLVEADRAAERQKESEARQEAERKQNMLAVAKAFEDRVGNVVDAVAKAAADLKDSASSMTAAADQAGSQSTSVAAAADQAAANVETVASAAEELSSSIEEIRRQVSNSSQIASSAASEVEQTVAMVNGLTQSAERIGTVVTLIQDIAEQTNLLALNATIEAARAGEAGKGFAVVASEVKALAGQTAKATEEISQQIGSIQSGTGEAASAISHIAQTIGRMNEIAAAVAAAVEQQGAATSEIARNVEEASSGTRDVSSNIAGVNQAVGLTSEGARQIETAAGDLSGQSNLLSREVGSFLAEVRGG</sequence>
<proteinExistence type="inferred from homology"/>
<dbReference type="GO" id="GO:0005886">
    <property type="term" value="C:plasma membrane"/>
    <property type="evidence" value="ECO:0007669"/>
    <property type="project" value="UniProtKB-SubCell"/>
</dbReference>
<evidence type="ECO:0000259" key="8">
    <source>
        <dbReference type="PROSITE" id="PS50192"/>
    </source>
</evidence>
<dbReference type="Pfam" id="PF00015">
    <property type="entry name" value="MCPsignal"/>
    <property type="match status" value="1"/>
</dbReference>
<keyword evidence="6" id="KW-0472">Membrane</keyword>
<feature type="transmembrane region" description="Helical" evidence="6">
    <location>
        <begin position="202"/>
        <end position="222"/>
    </location>
</feature>
<evidence type="ECO:0000313" key="9">
    <source>
        <dbReference type="EMBL" id="SDF67255.1"/>
    </source>
</evidence>
<reference evidence="9 10" key="1">
    <citation type="submission" date="2016-10" db="EMBL/GenBank/DDBJ databases">
        <authorList>
            <person name="Varghese N."/>
            <person name="Submissions S."/>
        </authorList>
    </citation>
    <scope>NUCLEOTIDE SEQUENCE [LARGE SCALE GENOMIC DNA]</scope>
    <source>
        <strain evidence="9 10">DSM 18839</strain>
    </source>
</reference>
<evidence type="ECO:0000256" key="1">
    <source>
        <dbReference type="ARBA" id="ARBA00004429"/>
    </source>
</evidence>
<organism evidence="9 10">
    <name type="scientific">Thalassobaculum litoreum DSM 18839</name>
    <dbReference type="NCBI Taxonomy" id="1123362"/>
    <lineage>
        <taxon>Bacteria</taxon>
        <taxon>Pseudomonadati</taxon>
        <taxon>Pseudomonadota</taxon>
        <taxon>Alphaproteobacteria</taxon>
        <taxon>Rhodospirillales</taxon>
        <taxon>Thalassobaculaceae</taxon>
        <taxon>Thalassobaculum</taxon>
    </lineage>
</organism>
<dbReference type="SMART" id="SM00283">
    <property type="entry name" value="MA"/>
    <property type="match status" value="1"/>
</dbReference>
<evidence type="ECO:0000256" key="2">
    <source>
        <dbReference type="ARBA" id="ARBA00022519"/>
    </source>
</evidence>
<dbReference type="InterPro" id="IPR004089">
    <property type="entry name" value="MCPsignal_dom"/>
</dbReference>
<feature type="domain" description="Methyl-accepting transducer" evidence="7">
    <location>
        <begin position="317"/>
        <end position="553"/>
    </location>
</feature>
<comment type="subcellular location">
    <subcellularLocation>
        <location evidence="1">Cell inner membrane</location>
        <topology evidence="1">Multi-pass membrane protein</topology>
    </subcellularLocation>
</comment>
<dbReference type="OrthoDB" id="8482111at2"/>
<comment type="similarity">
    <text evidence="4">Belongs to the methyl-accepting chemotaxis (MCP) protein family.</text>
</comment>
<keyword evidence="6" id="KW-0812">Transmembrane</keyword>
<evidence type="ECO:0000256" key="4">
    <source>
        <dbReference type="ARBA" id="ARBA00029447"/>
    </source>
</evidence>
<name>A0A8G2BH64_9PROT</name>
<dbReference type="PANTHER" id="PTHR32089:SF112">
    <property type="entry name" value="LYSOZYME-LIKE PROTEIN-RELATED"/>
    <property type="match status" value="1"/>
</dbReference>
<gene>
    <name evidence="9" type="ORF">SAMN05660686_02012</name>
</gene>
<dbReference type="AlphaFoldDB" id="A0A8G2BH64"/>
<dbReference type="RefSeq" id="WP_093150027.1">
    <property type="nucleotide sequence ID" value="NZ_FNBW01000005.1"/>
</dbReference>
<dbReference type="Proteomes" id="UP000198615">
    <property type="component" value="Unassembled WGS sequence"/>
</dbReference>
<evidence type="ECO:0000256" key="5">
    <source>
        <dbReference type="PROSITE-ProRule" id="PRU00284"/>
    </source>
</evidence>
<evidence type="ECO:0000259" key="7">
    <source>
        <dbReference type="PROSITE" id="PS50111"/>
    </source>
</evidence>
<dbReference type="InterPro" id="IPR000727">
    <property type="entry name" value="T_SNARE_dom"/>
</dbReference>